<dbReference type="EMBL" id="LAZR01008788">
    <property type="protein sequence ID" value="KKM76572.1"/>
    <property type="molecule type" value="Genomic_DNA"/>
</dbReference>
<dbReference type="EMBL" id="LAZR01021625">
    <property type="protein sequence ID" value="KKL84714.1"/>
    <property type="molecule type" value="Genomic_DNA"/>
</dbReference>
<reference evidence="2" key="1">
    <citation type="journal article" date="2015" name="Nature">
        <title>Complex archaea that bridge the gap between prokaryotes and eukaryotes.</title>
        <authorList>
            <person name="Spang A."/>
            <person name="Saw J.H."/>
            <person name="Jorgensen S.L."/>
            <person name="Zaremba-Niedzwiedzka K."/>
            <person name="Martijn J."/>
            <person name="Lind A.E."/>
            <person name="van Eijk R."/>
            <person name="Schleper C."/>
            <person name="Guy L."/>
            <person name="Ettema T.J."/>
        </authorList>
    </citation>
    <scope>NUCLEOTIDE SEQUENCE</scope>
</reference>
<evidence type="ECO:0000313" key="2">
    <source>
        <dbReference type="EMBL" id="KKM76572.1"/>
    </source>
</evidence>
<gene>
    <name evidence="2" type="ORF">LCGC14_1378830</name>
    <name evidence="1" type="ORF">LCGC14_1961980</name>
</gene>
<accession>A0A0F9N4X9</accession>
<comment type="caution">
    <text evidence="2">The sequence shown here is derived from an EMBL/GenBank/DDBJ whole genome shotgun (WGS) entry which is preliminary data.</text>
</comment>
<sequence length="44" mass="5368">MIYLKQIECYLIKHPSVKESYEDVYKEICKEIQLFLMKISIEVE</sequence>
<proteinExistence type="predicted"/>
<name>A0A0F9N4X9_9ZZZZ</name>
<evidence type="ECO:0000313" key="1">
    <source>
        <dbReference type="EMBL" id="KKL84714.1"/>
    </source>
</evidence>
<dbReference type="AlphaFoldDB" id="A0A0F9N4X9"/>
<protein>
    <submittedName>
        <fullName evidence="2">Uncharacterized protein</fullName>
    </submittedName>
</protein>
<organism evidence="2">
    <name type="scientific">marine sediment metagenome</name>
    <dbReference type="NCBI Taxonomy" id="412755"/>
    <lineage>
        <taxon>unclassified sequences</taxon>
        <taxon>metagenomes</taxon>
        <taxon>ecological metagenomes</taxon>
    </lineage>
</organism>